<sequence>MARALRIFMSSKTKPDESTTAPLIPDQRREAMLRQLRRDKVLSLHQLMESLGCSHMTVRRDIALLEREGLVHSVPGGVRVASQLTSEPSHVSKALIDPAEKRAIAQAAASFLRPGMTAYLDAGTTTLALVPHILALSDITVVTNDFPIMQELMNAGHVAAIHTGGLLDHANQSSVGELAAATLRQLAVDVAFISASSWDLRRGVTTPSPPKIDVKRAAIEVAEQTVLLATSSKYGTFSTYKIAGLECFDHIVSDAALPEAAASGIHAAGLSLKLASVDETPDAQYSS</sequence>
<keyword evidence="2" id="KW-0238">DNA-binding</keyword>
<organism evidence="5 6">
    <name type="scientific">Paraburkholderia susongensis</name>
    <dbReference type="NCBI Taxonomy" id="1515439"/>
    <lineage>
        <taxon>Bacteria</taxon>
        <taxon>Pseudomonadati</taxon>
        <taxon>Pseudomonadota</taxon>
        <taxon>Betaproteobacteria</taxon>
        <taxon>Burkholderiales</taxon>
        <taxon>Burkholderiaceae</taxon>
        <taxon>Paraburkholderia</taxon>
    </lineage>
</organism>
<dbReference type="STRING" id="1515439.SAMN06265784_11259"/>
<dbReference type="InterPro" id="IPR014036">
    <property type="entry name" value="DeoR-like_C"/>
</dbReference>
<reference evidence="6" key="1">
    <citation type="submission" date="2017-04" db="EMBL/GenBank/DDBJ databases">
        <authorList>
            <person name="Varghese N."/>
            <person name="Submissions S."/>
        </authorList>
    </citation>
    <scope>NUCLEOTIDE SEQUENCE [LARGE SCALE GENOMIC DNA]</scope>
    <source>
        <strain evidence="6">LMG 29540</strain>
    </source>
</reference>
<dbReference type="SMART" id="SM01134">
    <property type="entry name" value="DeoRC"/>
    <property type="match status" value="1"/>
</dbReference>
<dbReference type="PROSITE" id="PS00894">
    <property type="entry name" value="HTH_DEOR_1"/>
    <property type="match status" value="1"/>
</dbReference>
<dbReference type="InterPro" id="IPR001034">
    <property type="entry name" value="DeoR_HTH"/>
</dbReference>
<dbReference type="InterPro" id="IPR050313">
    <property type="entry name" value="Carb_Metab_HTH_regulators"/>
</dbReference>
<protein>
    <submittedName>
        <fullName evidence="5">Transcriptional regulator, DeoR family</fullName>
    </submittedName>
</protein>
<dbReference type="SUPFAM" id="SSF100950">
    <property type="entry name" value="NagB/RpiA/CoA transferase-like"/>
    <property type="match status" value="1"/>
</dbReference>
<dbReference type="PANTHER" id="PTHR30363">
    <property type="entry name" value="HTH-TYPE TRANSCRIPTIONAL REGULATOR SRLR-RELATED"/>
    <property type="match status" value="1"/>
</dbReference>
<dbReference type="AlphaFoldDB" id="A0A1X7LYF1"/>
<evidence type="ECO:0000256" key="1">
    <source>
        <dbReference type="ARBA" id="ARBA00023015"/>
    </source>
</evidence>
<feature type="domain" description="HTH deoR-type" evidence="4">
    <location>
        <begin position="25"/>
        <end position="80"/>
    </location>
</feature>
<keyword evidence="1" id="KW-0805">Transcription regulation</keyword>
<dbReference type="GO" id="GO:0003700">
    <property type="term" value="F:DNA-binding transcription factor activity"/>
    <property type="evidence" value="ECO:0007669"/>
    <property type="project" value="InterPro"/>
</dbReference>
<dbReference type="Pfam" id="PF08220">
    <property type="entry name" value="HTH_DeoR"/>
    <property type="match status" value="1"/>
</dbReference>
<dbReference type="Gene3D" id="1.10.10.10">
    <property type="entry name" value="Winged helix-like DNA-binding domain superfamily/Winged helix DNA-binding domain"/>
    <property type="match status" value="1"/>
</dbReference>
<keyword evidence="3" id="KW-0804">Transcription</keyword>
<dbReference type="PROSITE" id="PS51000">
    <property type="entry name" value="HTH_DEOR_2"/>
    <property type="match status" value="1"/>
</dbReference>
<dbReference type="InterPro" id="IPR018356">
    <property type="entry name" value="Tscrpt_reg_HTH_DeoR_CS"/>
</dbReference>
<gene>
    <name evidence="5" type="ORF">SAMN06265784_11259</name>
</gene>
<dbReference type="SMART" id="SM00420">
    <property type="entry name" value="HTH_DEOR"/>
    <property type="match status" value="1"/>
</dbReference>
<evidence type="ECO:0000313" key="6">
    <source>
        <dbReference type="Proteomes" id="UP000193228"/>
    </source>
</evidence>
<dbReference type="PANTHER" id="PTHR30363:SF58">
    <property type="entry name" value="REGULATORY PROTEIN, DEOR FAMILY"/>
    <property type="match status" value="1"/>
</dbReference>
<keyword evidence="6" id="KW-1185">Reference proteome</keyword>
<dbReference type="InterPro" id="IPR036390">
    <property type="entry name" value="WH_DNA-bd_sf"/>
</dbReference>
<accession>A0A1X7LYF1</accession>
<dbReference type="GO" id="GO:0003677">
    <property type="term" value="F:DNA binding"/>
    <property type="evidence" value="ECO:0007669"/>
    <property type="project" value="UniProtKB-KW"/>
</dbReference>
<dbReference type="Gene3D" id="3.40.50.1360">
    <property type="match status" value="1"/>
</dbReference>
<evidence type="ECO:0000259" key="4">
    <source>
        <dbReference type="PROSITE" id="PS51000"/>
    </source>
</evidence>
<dbReference type="SUPFAM" id="SSF46785">
    <property type="entry name" value="Winged helix' DNA-binding domain"/>
    <property type="match status" value="1"/>
</dbReference>
<proteinExistence type="predicted"/>
<evidence type="ECO:0000256" key="2">
    <source>
        <dbReference type="ARBA" id="ARBA00023125"/>
    </source>
</evidence>
<evidence type="ECO:0000256" key="3">
    <source>
        <dbReference type="ARBA" id="ARBA00023163"/>
    </source>
</evidence>
<dbReference type="EMBL" id="FXAT01000012">
    <property type="protein sequence ID" value="SMG58938.1"/>
    <property type="molecule type" value="Genomic_DNA"/>
</dbReference>
<dbReference type="InterPro" id="IPR036388">
    <property type="entry name" value="WH-like_DNA-bd_sf"/>
</dbReference>
<dbReference type="Proteomes" id="UP000193228">
    <property type="component" value="Unassembled WGS sequence"/>
</dbReference>
<name>A0A1X7LYF1_9BURK</name>
<dbReference type="InterPro" id="IPR037171">
    <property type="entry name" value="NagB/RpiA_transferase-like"/>
</dbReference>
<dbReference type="Pfam" id="PF00455">
    <property type="entry name" value="DeoRC"/>
    <property type="match status" value="1"/>
</dbReference>
<evidence type="ECO:0000313" key="5">
    <source>
        <dbReference type="EMBL" id="SMG58938.1"/>
    </source>
</evidence>